<proteinExistence type="predicted"/>
<reference evidence="2" key="1">
    <citation type="journal article" date="2020" name="mSystems">
        <title>Genome- and Community-Level Interaction Insights into Carbon Utilization and Element Cycling Functions of Hydrothermarchaeota in Hydrothermal Sediment.</title>
        <authorList>
            <person name="Zhou Z."/>
            <person name="Liu Y."/>
            <person name="Xu W."/>
            <person name="Pan J."/>
            <person name="Luo Z.H."/>
            <person name="Li M."/>
        </authorList>
    </citation>
    <scope>NUCLEOTIDE SEQUENCE [LARGE SCALE GENOMIC DNA]</scope>
    <source>
        <strain evidence="2">SpSt-769</strain>
    </source>
</reference>
<evidence type="ECO:0000313" key="2">
    <source>
        <dbReference type="EMBL" id="HGH61054.1"/>
    </source>
</evidence>
<dbReference type="Pfam" id="PF09986">
    <property type="entry name" value="DUF2225"/>
    <property type="match status" value="1"/>
</dbReference>
<dbReference type="AlphaFoldDB" id="A0A7C4EV14"/>
<feature type="compositionally biased region" description="Basic and acidic residues" evidence="1">
    <location>
        <begin position="248"/>
        <end position="264"/>
    </location>
</feature>
<protein>
    <submittedName>
        <fullName evidence="2">DUF2225 domain-containing protein</fullName>
    </submittedName>
</protein>
<organism evidence="2">
    <name type="scientific">Desulfomonile tiedjei</name>
    <dbReference type="NCBI Taxonomy" id="2358"/>
    <lineage>
        <taxon>Bacteria</taxon>
        <taxon>Pseudomonadati</taxon>
        <taxon>Thermodesulfobacteriota</taxon>
        <taxon>Desulfomonilia</taxon>
        <taxon>Desulfomonilales</taxon>
        <taxon>Desulfomonilaceae</taxon>
        <taxon>Desulfomonile</taxon>
    </lineage>
</organism>
<dbReference type="EMBL" id="DTGT01000222">
    <property type="protein sequence ID" value="HGH61054.1"/>
    <property type="molecule type" value="Genomic_DNA"/>
</dbReference>
<evidence type="ECO:0000256" key="1">
    <source>
        <dbReference type="SAM" id="MobiDB-lite"/>
    </source>
</evidence>
<name>A0A7C4EV14_9BACT</name>
<dbReference type="InterPro" id="IPR018708">
    <property type="entry name" value="DUF2225"/>
</dbReference>
<gene>
    <name evidence="2" type="ORF">ENV54_07135</name>
</gene>
<comment type="caution">
    <text evidence="2">The sequence shown here is derived from an EMBL/GenBank/DDBJ whole genome shotgun (WGS) entry which is preliminary data.</text>
</comment>
<sequence>MTIPVKVLACPLCSHQFSHEREADGRNLTVFGYGLDFRLVPRDCNRSSELATCPECLYTARVQDFSARVPGHIKDLVKSDKYVGIFKKYQIHEFVARKWIALISIFETRGLNPRDLAVMSLKGSWAAREYSNLKTETELLDLADSYLEEALRRGLTKGDPGLIMYLLGEVNRRRGDFRRGREMLAFLGNNPRYRYPALLETVLIEEEDTTPYWSHHAPDQMELHSHKFKGLFPSLRSIPPGKTEFYPDELKESIEKPEDDRHKY</sequence>
<accession>A0A7C4EV14</accession>
<feature type="region of interest" description="Disordered" evidence="1">
    <location>
        <begin position="243"/>
        <end position="264"/>
    </location>
</feature>